<feature type="region of interest" description="Disordered" evidence="1">
    <location>
        <begin position="23"/>
        <end position="88"/>
    </location>
</feature>
<accession>A0A0C2J524</accession>
<organism evidence="3 4">
    <name type="scientific">Thelohanellus kitauei</name>
    <name type="common">Myxosporean</name>
    <dbReference type="NCBI Taxonomy" id="669202"/>
    <lineage>
        <taxon>Eukaryota</taxon>
        <taxon>Metazoa</taxon>
        <taxon>Cnidaria</taxon>
        <taxon>Myxozoa</taxon>
        <taxon>Myxosporea</taxon>
        <taxon>Bivalvulida</taxon>
        <taxon>Platysporina</taxon>
        <taxon>Myxobolidae</taxon>
        <taxon>Thelohanellus</taxon>
    </lineage>
</organism>
<evidence type="ECO:0000313" key="3">
    <source>
        <dbReference type="EMBL" id="KII72934.1"/>
    </source>
</evidence>
<feature type="compositionally biased region" description="Basic and acidic residues" evidence="1">
    <location>
        <begin position="23"/>
        <end position="32"/>
    </location>
</feature>
<gene>
    <name evidence="3" type="ORF">RF11_12302</name>
</gene>
<dbReference type="EMBL" id="JWZT01001069">
    <property type="protein sequence ID" value="KII72934.1"/>
    <property type="molecule type" value="Genomic_DNA"/>
</dbReference>
<feature type="signal peptide" evidence="2">
    <location>
        <begin position="1"/>
        <end position="15"/>
    </location>
</feature>
<sequence length="213" mass="24586">MNLVFLIVVFVTVHGHRLKDKDGRYRSTEIQHPKTNGNRLQPTSERRHQPANASLRLSATEIRHKSAKERSHNPVYEIGNQPTQEEGSYHTPSIYTMPNQNDGNHQPIGGGTKSKAIFHSQYRSPSVYDISLYNEVVEHIHANDESLRHDYRYIYLLDYNQDITVKSKIVSGLYYTFKINTGNTFTPTLYMDVNLSPPPEESFYLYKLDPNES</sequence>
<comment type="caution">
    <text evidence="3">The sequence shown here is derived from an EMBL/GenBank/DDBJ whole genome shotgun (WGS) entry which is preliminary data.</text>
</comment>
<evidence type="ECO:0000256" key="1">
    <source>
        <dbReference type="SAM" id="MobiDB-lite"/>
    </source>
</evidence>
<dbReference type="Proteomes" id="UP000031668">
    <property type="component" value="Unassembled WGS sequence"/>
</dbReference>
<evidence type="ECO:0000313" key="4">
    <source>
        <dbReference type="Proteomes" id="UP000031668"/>
    </source>
</evidence>
<proteinExistence type="predicted"/>
<evidence type="ECO:0000256" key="2">
    <source>
        <dbReference type="SAM" id="SignalP"/>
    </source>
</evidence>
<evidence type="ECO:0008006" key="5">
    <source>
        <dbReference type="Google" id="ProtNLM"/>
    </source>
</evidence>
<name>A0A0C2J524_THEKT</name>
<reference evidence="3 4" key="1">
    <citation type="journal article" date="2014" name="Genome Biol. Evol.">
        <title>The genome of the myxosporean Thelohanellus kitauei shows adaptations to nutrient acquisition within its fish host.</title>
        <authorList>
            <person name="Yang Y."/>
            <person name="Xiong J."/>
            <person name="Zhou Z."/>
            <person name="Huo F."/>
            <person name="Miao W."/>
            <person name="Ran C."/>
            <person name="Liu Y."/>
            <person name="Zhang J."/>
            <person name="Feng J."/>
            <person name="Wang M."/>
            <person name="Wang M."/>
            <person name="Wang L."/>
            <person name="Yao B."/>
        </authorList>
    </citation>
    <scope>NUCLEOTIDE SEQUENCE [LARGE SCALE GENOMIC DNA]</scope>
    <source>
        <strain evidence="3">Wuqing</strain>
    </source>
</reference>
<keyword evidence="4" id="KW-1185">Reference proteome</keyword>
<protein>
    <recommendedName>
        <fullName evidence="5">Cystatin domain-containing protein</fullName>
    </recommendedName>
</protein>
<keyword evidence="2" id="KW-0732">Signal</keyword>
<feature type="chain" id="PRO_5012090865" description="Cystatin domain-containing protein" evidence="2">
    <location>
        <begin position="16"/>
        <end position="213"/>
    </location>
</feature>
<feature type="compositionally biased region" description="Polar residues" evidence="1">
    <location>
        <begin position="33"/>
        <end position="43"/>
    </location>
</feature>
<dbReference type="AlphaFoldDB" id="A0A0C2J524"/>
<feature type="compositionally biased region" description="Basic and acidic residues" evidence="1">
    <location>
        <begin position="61"/>
        <end position="72"/>
    </location>
</feature>